<gene>
    <name evidence="1" type="ORF">JTE90_013135</name>
</gene>
<keyword evidence="2" id="KW-1185">Reference proteome</keyword>
<evidence type="ECO:0008006" key="3">
    <source>
        <dbReference type="Google" id="ProtNLM"/>
    </source>
</evidence>
<name>A0AAV6VLT4_9ARAC</name>
<dbReference type="Proteomes" id="UP000827092">
    <property type="component" value="Unassembled WGS sequence"/>
</dbReference>
<evidence type="ECO:0000313" key="1">
    <source>
        <dbReference type="EMBL" id="KAG8196988.1"/>
    </source>
</evidence>
<dbReference type="AlphaFoldDB" id="A0AAV6VLT4"/>
<sequence length="113" mass="12557">MIDDLNIAIQKVPGVSCLFFADDVVIWETGSHVQSMEYALNKSLMNLATWADMNKLEVSAEKTVSQLFTLSTKQHPFNLEYNLEYRTPSNSPYLNTLGSTLTVSSPGVLTSHT</sequence>
<accession>A0AAV6VLT4</accession>
<protein>
    <recommendedName>
        <fullName evidence="3">Reverse transcriptase domain-containing protein</fullName>
    </recommendedName>
</protein>
<dbReference type="EMBL" id="JAFNEN010000061">
    <property type="protein sequence ID" value="KAG8196988.1"/>
    <property type="molecule type" value="Genomic_DNA"/>
</dbReference>
<comment type="caution">
    <text evidence="1">The sequence shown here is derived from an EMBL/GenBank/DDBJ whole genome shotgun (WGS) entry which is preliminary data.</text>
</comment>
<proteinExistence type="predicted"/>
<evidence type="ECO:0000313" key="2">
    <source>
        <dbReference type="Proteomes" id="UP000827092"/>
    </source>
</evidence>
<organism evidence="1 2">
    <name type="scientific">Oedothorax gibbosus</name>
    <dbReference type="NCBI Taxonomy" id="931172"/>
    <lineage>
        <taxon>Eukaryota</taxon>
        <taxon>Metazoa</taxon>
        <taxon>Ecdysozoa</taxon>
        <taxon>Arthropoda</taxon>
        <taxon>Chelicerata</taxon>
        <taxon>Arachnida</taxon>
        <taxon>Araneae</taxon>
        <taxon>Araneomorphae</taxon>
        <taxon>Entelegynae</taxon>
        <taxon>Araneoidea</taxon>
        <taxon>Linyphiidae</taxon>
        <taxon>Erigoninae</taxon>
        <taxon>Oedothorax</taxon>
    </lineage>
</organism>
<reference evidence="1 2" key="1">
    <citation type="journal article" date="2022" name="Nat. Ecol. Evol.">
        <title>A masculinizing supergene underlies an exaggerated male reproductive morph in a spider.</title>
        <authorList>
            <person name="Hendrickx F."/>
            <person name="De Corte Z."/>
            <person name="Sonet G."/>
            <person name="Van Belleghem S.M."/>
            <person name="Kostlbacher S."/>
            <person name="Vangestel C."/>
        </authorList>
    </citation>
    <scope>NUCLEOTIDE SEQUENCE [LARGE SCALE GENOMIC DNA]</scope>
    <source>
        <strain evidence="1">W744_W776</strain>
    </source>
</reference>